<reference evidence="1 2" key="1">
    <citation type="submission" date="2016-05" db="EMBL/GenBank/DDBJ databases">
        <title>Single-cell genome of chain-forming Candidatus Thiomargarita nelsonii and comparison to other large sulfur-oxidizing bacteria.</title>
        <authorList>
            <person name="Winkel M."/>
            <person name="Salman V."/>
            <person name="Woyke T."/>
            <person name="Schulz-Vogt H."/>
            <person name="Richter M."/>
            <person name="Flood B."/>
            <person name="Bailey J."/>
            <person name="Amann R."/>
            <person name="Mussmann M."/>
        </authorList>
    </citation>
    <scope>NUCLEOTIDE SEQUENCE [LARGE SCALE GENOMIC DNA]</scope>
    <source>
        <strain evidence="1 2">THI036</strain>
    </source>
</reference>
<gene>
    <name evidence="1" type="ORF">THIOM_004538</name>
</gene>
<dbReference type="Proteomes" id="UP000076962">
    <property type="component" value="Unassembled WGS sequence"/>
</dbReference>
<evidence type="ECO:0000313" key="2">
    <source>
        <dbReference type="Proteomes" id="UP000076962"/>
    </source>
</evidence>
<evidence type="ECO:0008006" key="3">
    <source>
        <dbReference type="Google" id="ProtNLM"/>
    </source>
</evidence>
<comment type="caution">
    <text evidence="1">The sequence shown here is derived from an EMBL/GenBank/DDBJ whole genome shotgun (WGS) entry which is preliminary data.</text>
</comment>
<sequence>MIKGYFNLRGELFFDIELKATDSSIVIVNALLDTGFTDWLAMNIQDIDSLGWSCIKTQEKQTAGGIIEFNHYAGTVFFDNQEMTIPVIGGGEFTHVLMGLQWLNNRRLVVDRKMDLLTLT</sequence>
<name>A0A176RVL6_9GAMM</name>
<dbReference type="AlphaFoldDB" id="A0A176RVL6"/>
<dbReference type="EMBL" id="LUTY01002659">
    <property type="protein sequence ID" value="OAD19803.1"/>
    <property type="molecule type" value="Genomic_DNA"/>
</dbReference>
<proteinExistence type="predicted"/>
<accession>A0A176RVL6</accession>
<evidence type="ECO:0000313" key="1">
    <source>
        <dbReference type="EMBL" id="OAD19803.1"/>
    </source>
</evidence>
<keyword evidence="2" id="KW-1185">Reference proteome</keyword>
<protein>
    <recommendedName>
        <fullName evidence="3">Aspartyl protease</fullName>
    </recommendedName>
</protein>
<organism evidence="1 2">
    <name type="scientific">Candidatus Thiomargarita nelsonii</name>
    <dbReference type="NCBI Taxonomy" id="1003181"/>
    <lineage>
        <taxon>Bacteria</taxon>
        <taxon>Pseudomonadati</taxon>
        <taxon>Pseudomonadota</taxon>
        <taxon>Gammaproteobacteria</taxon>
        <taxon>Thiotrichales</taxon>
        <taxon>Thiotrichaceae</taxon>
        <taxon>Thiomargarita</taxon>
    </lineage>
</organism>